<dbReference type="SMART" id="SM00421">
    <property type="entry name" value="HTH_LUXR"/>
    <property type="match status" value="1"/>
</dbReference>
<dbReference type="PANTHER" id="PTHR45566:SF1">
    <property type="entry name" value="HTH-TYPE TRANSCRIPTIONAL REGULATOR YHJB-RELATED"/>
    <property type="match status" value="1"/>
</dbReference>
<dbReference type="PROSITE" id="PS50043">
    <property type="entry name" value="HTH_LUXR_2"/>
    <property type="match status" value="1"/>
</dbReference>
<keyword evidence="7" id="KW-1185">Reference proteome</keyword>
<evidence type="ECO:0000256" key="3">
    <source>
        <dbReference type="PROSITE-ProRule" id="PRU00169"/>
    </source>
</evidence>
<dbReference type="OrthoDB" id="9797341at2"/>
<dbReference type="Proteomes" id="UP000277579">
    <property type="component" value="Unassembled WGS sequence"/>
</dbReference>
<dbReference type="CDD" id="cd17535">
    <property type="entry name" value="REC_NarL-like"/>
    <property type="match status" value="1"/>
</dbReference>
<evidence type="ECO:0000313" key="7">
    <source>
        <dbReference type="Proteomes" id="UP000277579"/>
    </source>
</evidence>
<dbReference type="InterPro" id="IPR001789">
    <property type="entry name" value="Sig_transdc_resp-reg_receiver"/>
</dbReference>
<dbReference type="PRINTS" id="PR00038">
    <property type="entry name" value="HTHLUXR"/>
</dbReference>
<feature type="modified residue" description="4-aspartylphosphate" evidence="3">
    <location>
        <position position="58"/>
    </location>
</feature>
<gene>
    <name evidence="6" type="ORF">CLV94_2552</name>
</gene>
<evidence type="ECO:0000259" key="4">
    <source>
        <dbReference type="PROSITE" id="PS50043"/>
    </source>
</evidence>
<dbReference type="SMART" id="SM00448">
    <property type="entry name" value="REC"/>
    <property type="match status" value="1"/>
</dbReference>
<proteinExistence type="predicted"/>
<feature type="domain" description="HTH luxR-type" evidence="4">
    <location>
        <begin position="144"/>
        <end position="209"/>
    </location>
</feature>
<keyword evidence="1 3" id="KW-0597">Phosphoprotein</keyword>
<dbReference type="SUPFAM" id="SSF46894">
    <property type="entry name" value="C-terminal effector domain of the bipartite response regulators"/>
    <property type="match status" value="1"/>
</dbReference>
<dbReference type="InterPro" id="IPR011006">
    <property type="entry name" value="CheY-like_superfamily"/>
</dbReference>
<dbReference type="EMBL" id="RBLC01000003">
    <property type="protein sequence ID" value="RKS21917.1"/>
    <property type="molecule type" value="Genomic_DNA"/>
</dbReference>
<comment type="caution">
    <text evidence="6">The sequence shown here is derived from an EMBL/GenBank/DDBJ whole genome shotgun (WGS) entry which is preliminary data.</text>
</comment>
<dbReference type="PANTHER" id="PTHR45566">
    <property type="entry name" value="HTH-TYPE TRANSCRIPTIONAL REGULATOR YHJB-RELATED"/>
    <property type="match status" value="1"/>
</dbReference>
<keyword evidence="2 6" id="KW-0238">DNA-binding</keyword>
<dbReference type="RefSeq" id="WP_121376842.1">
    <property type="nucleotide sequence ID" value="NZ_RBLC01000003.1"/>
</dbReference>
<evidence type="ECO:0000256" key="1">
    <source>
        <dbReference type="ARBA" id="ARBA00022553"/>
    </source>
</evidence>
<dbReference type="AlphaFoldDB" id="A0A495M758"/>
<organism evidence="6 7">
    <name type="scientific">Flavobacterium endophyticum</name>
    <dbReference type="NCBI Taxonomy" id="1540163"/>
    <lineage>
        <taxon>Bacteria</taxon>
        <taxon>Pseudomonadati</taxon>
        <taxon>Bacteroidota</taxon>
        <taxon>Flavobacteriia</taxon>
        <taxon>Flavobacteriales</taxon>
        <taxon>Flavobacteriaceae</taxon>
        <taxon>Flavobacterium</taxon>
    </lineage>
</organism>
<evidence type="ECO:0000313" key="6">
    <source>
        <dbReference type="EMBL" id="RKS21917.1"/>
    </source>
</evidence>
<reference evidence="6 7" key="1">
    <citation type="submission" date="2018-10" db="EMBL/GenBank/DDBJ databases">
        <title>Genomic Encyclopedia of Archaeal and Bacterial Type Strains, Phase II (KMG-II): from individual species to whole genera.</title>
        <authorList>
            <person name="Goeker M."/>
        </authorList>
    </citation>
    <scope>NUCLEOTIDE SEQUENCE [LARGE SCALE GENOMIC DNA]</scope>
    <source>
        <strain evidence="6 7">DSM 29537</strain>
    </source>
</reference>
<dbReference type="SUPFAM" id="SSF52172">
    <property type="entry name" value="CheY-like"/>
    <property type="match status" value="1"/>
</dbReference>
<dbReference type="InterPro" id="IPR016032">
    <property type="entry name" value="Sig_transdc_resp-reg_C-effctor"/>
</dbReference>
<dbReference type="PROSITE" id="PS00622">
    <property type="entry name" value="HTH_LUXR_1"/>
    <property type="match status" value="1"/>
</dbReference>
<name>A0A495M758_9FLAO</name>
<dbReference type="CDD" id="cd06170">
    <property type="entry name" value="LuxR_C_like"/>
    <property type="match status" value="1"/>
</dbReference>
<dbReference type="GO" id="GO:0003677">
    <property type="term" value="F:DNA binding"/>
    <property type="evidence" value="ECO:0007669"/>
    <property type="project" value="UniProtKB-KW"/>
</dbReference>
<dbReference type="InterPro" id="IPR058245">
    <property type="entry name" value="NreC/VraR/RcsB-like_REC"/>
</dbReference>
<accession>A0A495M758</accession>
<evidence type="ECO:0000259" key="5">
    <source>
        <dbReference type="PROSITE" id="PS50110"/>
    </source>
</evidence>
<feature type="domain" description="Response regulatory" evidence="5">
    <location>
        <begin position="7"/>
        <end position="123"/>
    </location>
</feature>
<dbReference type="InterPro" id="IPR000792">
    <property type="entry name" value="Tscrpt_reg_LuxR_C"/>
</dbReference>
<evidence type="ECO:0000256" key="2">
    <source>
        <dbReference type="ARBA" id="ARBA00023125"/>
    </source>
</evidence>
<sequence length="220" mass="25144">MENKKLSIAILDDHPLIIEGLSTLFSNHEEFDLLGGFNKSEDLYSFEEIDKIDVLLLDIFFGDNNGIDICFELKKKYPKMIILGISSQSERSIVLQLIKQGASGYLLKTAKNEEYIHCIKEAAKGKMVFSKEVQVMLDKIQLSDLKSIPRLTKREKEILALLIKGKSTQEISEELFLSFLTIQTHRRNLLQKFDVKNSLELINFANENGLLNDAHFSNSF</sequence>
<dbReference type="GO" id="GO:0006355">
    <property type="term" value="P:regulation of DNA-templated transcription"/>
    <property type="evidence" value="ECO:0007669"/>
    <property type="project" value="InterPro"/>
</dbReference>
<dbReference type="GO" id="GO:0000160">
    <property type="term" value="P:phosphorelay signal transduction system"/>
    <property type="evidence" value="ECO:0007669"/>
    <property type="project" value="InterPro"/>
</dbReference>
<dbReference type="Gene3D" id="3.40.50.2300">
    <property type="match status" value="1"/>
</dbReference>
<dbReference type="Pfam" id="PF00072">
    <property type="entry name" value="Response_reg"/>
    <property type="match status" value="1"/>
</dbReference>
<dbReference type="InterPro" id="IPR051015">
    <property type="entry name" value="EvgA-like"/>
</dbReference>
<protein>
    <submittedName>
        <fullName evidence="6">DNA-binding NarL/FixJ family response regulator</fullName>
    </submittedName>
</protein>
<dbReference type="Pfam" id="PF00196">
    <property type="entry name" value="GerE"/>
    <property type="match status" value="1"/>
</dbReference>
<dbReference type="PROSITE" id="PS50110">
    <property type="entry name" value="RESPONSE_REGULATORY"/>
    <property type="match status" value="1"/>
</dbReference>